<dbReference type="GO" id="GO:0003677">
    <property type="term" value="F:DNA binding"/>
    <property type="evidence" value="ECO:0007669"/>
    <property type="project" value="UniProtKB-KW"/>
</dbReference>
<dbReference type="AlphaFoldDB" id="A0A806K164"/>
<organism evidence="3">
    <name type="scientific">uncultured bacterium contig00055</name>
    <dbReference type="NCBI Taxonomy" id="1181539"/>
    <lineage>
        <taxon>Bacteria</taxon>
        <taxon>environmental samples</taxon>
    </lineage>
</organism>
<dbReference type="InterPro" id="IPR001387">
    <property type="entry name" value="Cro/C1-type_HTH"/>
</dbReference>
<protein>
    <recommendedName>
        <fullName evidence="2">HTH cro/C1-type domain-containing protein</fullName>
    </recommendedName>
</protein>
<dbReference type="InterPro" id="IPR010982">
    <property type="entry name" value="Lambda_DNA-bd_dom_sf"/>
</dbReference>
<dbReference type="InterPro" id="IPR050807">
    <property type="entry name" value="TransReg_Diox_bact_type"/>
</dbReference>
<name>A0A806K164_9BACT</name>
<dbReference type="GO" id="GO:0003700">
    <property type="term" value="F:DNA-binding transcription factor activity"/>
    <property type="evidence" value="ECO:0007669"/>
    <property type="project" value="TreeGrafter"/>
</dbReference>
<keyword evidence="1" id="KW-0238">DNA-binding</keyword>
<dbReference type="PANTHER" id="PTHR46797:SF1">
    <property type="entry name" value="METHYLPHOSPHONATE SYNTHASE"/>
    <property type="match status" value="1"/>
</dbReference>
<dbReference type="EMBL" id="JQ844235">
    <property type="protein sequence ID" value="AGS53528.1"/>
    <property type="molecule type" value="Genomic_DNA"/>
</dbReference>
<sequence length="153" mass="17487">MPRKIASIKEILAANIKENRRKKGLTQEKLAELADMSLHYLAMLELGNNFPSGEMLEKLAKALDIQAFQLFYPLATPEGAMLHLEQHILENIERTVKETIIQTSLKENKPVIDNSLKEELEQLRQGILNEINQTVSKAIQKSFAEESKNYKKK</sequence>
<dbReference type="PROSITE" id="PS50943">
    <property type="entry name" value="HTH_CROC1"/>
    <property type="match status" value="1"/>
</dbReference>
<proteinExistence type="predicted"/>
<feature type="domain" description="HTH cro/C1-type" evidence="2">
    <location>
        <begin position="16"/>
        <end position="71"/>
    </location>
</feature>
<accession>A0A806K164</accession>
<evidence type="ECO:0000259" key="2">
    <source>
        <dbReference type="PROSITE" id="PS50943"/>
    </source>
</evidence>
<dbReference type="CDD" id="cd00093">
    <property type="entry name" value="HTH_XRE"/>
    <property type="match status" value="1"/>
</dbReference>
<dbReference type="SUPFAM" id="SSF47413">
    <property type="entry name" value="lambda repressor-like DNA-binding domains"/>
    <property type="match status" value="1"/>
</dbReference>
<dbReference type="Pfam" id="PF01381">
    <property type="entry name" value="HTH_3"/>
    <property type="match status" value="1"/>
</dbReference>
<dbReference type="GO" id="GO:0005829">
    <property type="term" value="C:cytosol"/>
    <property type="evidence" value="ECO:0007669"/>
    <property type="project" value="TreeGrafter"/>
</dbReference>
<reference evidence="3" key="1">
    <citation type="submission" date="2012-03" db="EMBL/GenBank/DDBJ databases">
        <title>Functional metagenomics reveals considerable lignocellulase gene clusters in the gut microbiome of a wood-feeding higher termite.</title>
        <authorList>
            <person name="Liu N."/>
        </authorList>
    </citation>
    <scope>NUCLEOTIDE SEQUENCE</scope>
</reference>
<dbReference type="PANTHER" id="PTHR46797">
    <property type="entry name" value="HTH-TYPE TRANSCRIPTIONAL REGULATOR"/>
    <property type="match status" value="1"/>
</dbReference>
<dbReference type="SMART" id="SM00530">
    <property type="entry name" value="HTH_XRE"/>
    <property type="match status" value="1"/>
</dbReference>
<evidence type="ECO:0000256" key="1">
    <source>
        <dbReference type="ARBA" id="ARBA00023125"/>
    </source>
</evidence>
<evidence type="ECO:0000313" key="3">
    <source>
        <dbReference type="EMBL" id="AGS53528.1"/>
    </source>
</evidence>
<dbReference type="Gene3D" id="1.10.260.40">
    <property type="entry name" value="lambda repressor-like DNA-binding domains"/>
    <property type="match status" value="1"/>
</dbReference>